<proteinExistence type="predicted"/>
<organism evidence="1">
    <name type="scientific">Streptomyces sp. NBC_00180</name>
    <dbReference type="NCBI Taxonomy" id="2903632"/>
    <lineage>
        <taxon>Bacteria</taxon>
        <taxon>Bacillati</taxon>
        <taxon>Actinomycetota</taxon>
        <taxon>Actinomycetes</taxon>
        <taxon>Kitasatosporales</taxon>
        <taxon>Streptomycetaceae</taxon>
        <taxon>Streptomyces</taxon>
    </lineage>
</organism>
<evidence type="ECO:0000313" key="1">
    <source>
        <dbReference type="EMBL" id="WTP88210.1"/>
    </source>
</evidence>
<dbReference type="AlphaFoldDB" id="A0AAU1I3A3"/>
<sequence length="165" mass="17836">MSTPVLYGPIGRAVRRIAPFLETDPLGVYVAALSMWSAAIGGTVKVSSRGNARPVVLWSALVAGTGRGKGTALRAAHHVLDKSLGRFLTTHTTSGITSGASMVNHLWEQQEATAETEHGRDVRALVVEEEWSEVLRRVKRDASFTTKLRAAWDGATIRNTTKEEA</sequence>
<gene>
    <name evidence="1" type="ORF">OG477_23865</name>
</gene>
<protein>
    <submittedName>
        <fullName evidence="1">YfjI family protein</fullName>
    </submittedName>
</protein>
<accession>A0AAU1I3A3</accession>
<name>A0AAU1I3A3_9ACTN</name>
<reference evidence="1" key="1">
    <citation type="submission" date="2022-10" db="EMBL/GenBank/DDBJ databases">
        <title>The complete genomes of actinobacterial strains from the NBC collection.</title>
        <authorList>
            <person name="Joergensen T.S."/>
            <person name="Alvarez Arevalo M."/>
            <person name="Sterndorff E.B."/>
            <person name="Faurdal D."/>
            <person name="Vuksanovic O."/>
            <person name="Mourched A.-S."/>
            <person name="Charusanti P."/>
            <person name="Shaw S."/>
            <person name="Blin K."/>
            <person name="Weber T."/>
        </authorList>
    </citation>
    <scope>NUCLEOTIDE SEQUENCE</scope>
    <source>
        <strain evidence="1">NBC 00180</strain>
    </source>
</reference>
<dbReference type="EMBL" id="CP108140">
    <property type="protein sequence ID" value="WTP88210.1"/>
    <property type="molecule type" value="Genomic_DNA"/>
</dbReference>